<keyword evidence="3" id="KW-1185">Reference proteome</keyword>
<dbReference type="AlphaFoldDB" id="A0A401FYQ8"/>
<accession>A0A401FYQ8</accession>
<gene>
    <name evidence="2" type="ORF">DENIS_3058</name>
</gene>
<feature type="domain" description="Cyclic nucleotide-binding" evidence="1">
    <location>
        <begin position="650"/>
        <end position="704"/>
    </location>
</feature>
<organism evidence="2 3">
    <name type="scientific">Desulfonema ishimotonii</name>
    <dbReference type="NCBI Taxonomy" id="45657"/>
    <lineage>
        <taxon>Bacteria</taxon>
        <taxon>Pseudomonadati</taxon>
        <taxon>Thermodesulfobacteriota</taxon>
        <taxon>Desulfobacteria</taxon>
        <taxon>Desulfobacterales</taxon>
        <taxon>Desulfococcaceae</taxon>
        <taxon>Desulfonema</taxon>
    </lineage>
</organism>
<evidence type="ECO:0000313" key="3">
    <source>
        <dbReference type="Proteomes" id="UP000288096"/>
    </source>
</evidence>
<dbReference type="InterPro" id="IPR014710">
    <property type="entry name" value="RmlC-like_jellyroll"/>
</dbReference>
<dbReference type="SUPFAM" id="SSF56281">
    <property type="entry name" value="Metallo-hydrolase/oxidoreductase"/>
    <property type="match status" value="1"/>
</dbReference>
<dbReference type="Gene3D" id="3.60.15.10">
    <property type="entry name" value="Ribonuclease Z/Hydroxyacylglutathione hydrolase-like"/>
    <property type="match status" value="1"/>
</dbReference>
<dbReference type="EMBL" id="BEXT01000001">
    <property type="protein sequence ID" value="GBC62095.1"/>
    <property type="molecule type" value="Genomic_DNA"/>
</dbReference>
<dbReference type="InterPro" id="IPR018490">
    <property type="entry name" value="cNMP-bd_dom_sf"/>
</dbReference>
<dbReference type="Pfam" id="PF23023">
    <property type="entry name" value="Anti-Pycsar_Apyc1"/>
    <property type="match status" value="1"/>
</dbReference>
<protein>
    <submittedName>
        <fullName evidence="2">Cyclic nucleotide-binding protein</fullName>
    </submittedName>
</protein>
<comment type="caution">
    <text evidence="2">The sequence shown here is derived from an EMBL/GenBank/DDBJ whole genome shotgun (WGS) entry which is preliminary data.</text>
</comment>
<dbReference type="PROSITE" id="PS50042">
    <property type="entry name" value="CNMP_BINDING_3"/>
    <property type="match status" value="2"/>
</dbReference>
<sequence length="739" mass="83275">MTKIGKFRVADGLYLIEIPEANLCVQCGCPADSVKHLMKRGLIIPREKNGVTCETGPNAVLLSDVLVQNGSFANLAEFPVLQMLYRQGMILPKHPNNTGVKPMLIGLAEQVAAQIEYIYRGNYGLVSEEEIMATGVPEATAREMMRLKLRFAFGKISPADELLETRIVDSEPVEIRNGVFIRRLRLNVFEFRYENETVTVDLNLAPHESYSAPYPLGFHHIRREYFAVIHSGEGDGWNVNRPCMSSILMFQGKIYLIDAGPNVLYSLTALGIGVNEIEGIFHTHAHDDHIAGFTMLMRSDHRIRYYATPLVRASVARKLSALMAISEKNLFDYFDVRDLAFDVWNDIDGLEVKPVFSPHPVETSILMFRTLWEDGYRTYAHFADIVSLDVLKAWITDDDAAPGISQTCFDRVRDTYLTKFHIKKLDVGGGMIHGDANDFGADPSDKIILSHTSAELTNEQKEIGSGAPFGMVDVLIPTSQDYLHTYALDFLKAYFPSASICDLNILLNNELLTFNPQSILLRDGVIADEIYLILTGNVERIQSKMGIHNILSAGALIGEISALDGVASSGTYRAANFVQALRLPRSLYIQFVKRNSLYADIKRLQSKREFLQETWLFGEVVSYPTQNNLAKSMRFCVYAANEVFPREVYSDIFMVREGRLERYVGDRVIESLRPGHFFGEECVLFSKRGGYRIRAAEDTSVYRIPGDMLINIPVVRWKLFETYQKRMEIEVTVGLDAAS</sequence>
<proteinExistence type="predicted"/>
<evidence type="ECO:0000259" key="1">
    <source>
        <dbReference type="PROSITE" id="PS50042"/>
    </source>
</evidence>
<dbReference type="PANTHER" id="PTHR47823">
    <property type="entry name" value="ION_TRANS DOMAIN-CONTAINING PROTEIN"/>
    <property type="match status" value="1"/>
</dbReference>
<dbReference type="OrthoDB" id="5409474at2"/>
<dbReference type="SUPFAM" id="SSF51206">
    <property type="entry name" value="cAMP-binding domain-like"/>
    <property type="match status" value="2"/>
</dbReference>
<dbReference type="PANTHER" id="PTHR47823:SF9">
    <property type="entry name" value="CHROMOSOME UNDETERMINED SCAFFOLD_10, WHOLE GENOME SHOTGUN SEQUENCE"/>
    <property type="match status" value="1"/>
</dbReference>
<dbReference type="Pfam" id="PF00027">
    <property type="entry name" value="cNMP_binding"/>
    <property type="match status" value="2"/>
</dbReference>
<feature type="domain" description="Cyclic nucleotide-binding" evidence="1">
    <location>
        <begin position="514"/>
        <end position="592"/>
    </location>
</feature>
<evidence type="ECO:0000313" key="2">
    <source>
        <dbReference type="EMBL" id="GBC62095.1"/>
    </source>
</evidence>
<dbReference type="RefSeq" id="WP_124329300.1">
    <property type="nucleotide sequence ID" value="NZ_BEXT01000001.1"/>
</dbReference>
<reference evidence="3" key="1">
    <citation type="submission" date="2017-11" db="EMBL/GenBank/DDBJ databases">
        <authorList>
            <person name="Watanabe M."/>
            <person name="Kojima H."/>
        </authorList>
    </citation>
    <scope>NUCLEOTIDE SEQUENCE [LARGE SCALE GENOMIC DNA]</scope>
    <source>
        <strain evidence="3">Tokyo 01</strain>
    </source>
</reference>
<dbReference type="InterPro" id="IPR036866">
    <property type="entry name" value="RibonucZ/Hydroxyglut_hydro"/>
</dbReference>
<dbReference type="Proteomes" id="UP000288096">
    <property type="component" value="Unassembled WGS sequence"/>
</dbReference>
<dbReference type="InterPro" id="IPR000595">
    <property type="entry name" value="cNMP-bd_dom"/>
</dbReference>
<dbReference type="CDD" id="cd00038">
    <property type="entry name" value="CAP_ED"/>
    <property type="match status" value="2"/>
</dbReference>
<reference evidence="3" key="2">
    <citation type="submission" date="2019-01" db="EMBL/GenBank/DDBJ databases">
        <title>Genome sequence of Desulfonema ishimotonii strain Tokyo 01.</title>
        <authorList>
            <person name="Fukui M."/>
        </authorList>
    </citation>
    <scope>NUCLEOTIDE SEQUENCE [LARGE SCALE GENOMIC DNA]</scope>
    <source>
        <strain evidence="3">Tokyo 01</strain>
    </source>
</reference>
<dbReference type="Gene3D" id="2.60.120.10">
    <property type="entry name" value="Jelly Rolls"/>
    <property type="match status" value="2"/>
</dbReference>
<name>A0A401FYQ8_9BACT</name>